<dbReference type="SUPFAM" id="SSF53474">
    <property type="entry name" value="alpha/beta-Hydrolases"/>
    <property type="match status" value="1"/>
</dbReference>
<keyword evidence="7" id="KW-1015">Disulfide bond</keyword>
<protein>
    <recommendedName>
        <fullName evidence="8">Carboxylic ester hydrolase</fullName>
        <ecNumber evidence="8">3.1.1.-</ecNumber>
    </recommendedName>
</protein>
<sequence>MRTSPLLLGGAASVAATARNSTLANLCTRSYAVSKLPVDALQGITIDSSSLTAQAFYNQSVSGSVMYPDFSGFDYCNVTFAYSHDGLGDQILVTYWLPDPAKFEDRYLQTGGGGLAINSGNSSVIGGVIYGAASGLTDGGFGSFDNMWDDVFPLANGSANWPAIYNFGYLSLRENAVLGKAFTKNFYGTGNSTKLYSYYQGCSEGGREGWSQVQRFADEIDGAVIGAPAFRYSFQQVQHLYSNIVEQTLDYYPPPCELMAIVNKTIEFCDPLDGLTDGVVSRTDLCKLKFNINSTIGTRYDCPASAAGRTSAGYTPAYPTQSGIVSAQGAAVAASIIDGLKDSQGRQVYFSYQPAATFVDAQTEYDNTTDSWVLDQSGLGAEWVERYLMLQNASLLPTLEGVTYDTLKGWMIQGLHMYSDSLQTTWPDLTPFHQAGGKVLHYHGESDNSIPTASSVRYHESVRQIMYPGLSYNASNAALNEWYKLYLVPGAAHCDINPYQPNGPWPQTNLRVMIDWVEKGIEPTTLNATVLQGQYKGENRQICQWPLRPKWTSNASETANPDCVYDQSSIDTWHYDLDAIPIPVY</sequence>
<evidence type="ECO:0000256" key="1">
    <source>
        <dbReference type="ARBA" id="ARBA00006249"/>
    </source>
</evidence>
<dbReference type="AlphaFoldDB" id="A0A9W7SK57"/>
<keyword evidence="6" id="KW-0106">Calcium</keyword>
<dbReference type="Proteomes" id="UP001138500">
    <property type="component" value="Unassembled WGS sequence"/>
</dbReference>
<dbReference type="OrthoDB" id="3039123at2759"/>
<proteinExistence type="inferred from homology"/>
<evidence type="ECO:0000313" key="10">
    <source>
        <dbReference type="Proteomes" id="UP001138500"/>
    </source>
</evidence>
<accession>A0A9W7SK57</accession>
<dbReference type="GO" id="GO:0046872">
    <property type="term" value="F:metal ion binding"/>
    <property type="evidence" value="ECO:0007669"/>
    <property type="project" value="UniProtKB-KW"/>
</dbReference>
<keyword evidence="3" id="KW-0479">Metal-binding</keyword>
<keyword evidence="5 8" id="KW-0378">Hydrolase</keyword>
<dbReference type="PANTHER" id="PTHR33938">
    <property type="entry name" value="FERULOYL ESTERASE B-RELATED"/>
    <property type="match status" value="1"/>
</dbReference>
<comment type="caution">
    <text evidence="9">The sequence shown here is derived from an EMBL/GenBank/DDBJ whole genome shotgun (WGS) entry which is preliminary data.</text>
</comment>
<keyword evidence="2" id="KW-0719">Serine esterase</keyword>
<name>A0A9W7SK57_9PEZI</name>
<evidence type="ECO:0000313" key="9">
    <source>
        <dbReference type="EMBL" id="KAH9818563.1"/>
    </source>
</evidence>
<dbReference type="Pfam" id="PF07519">
    <property type="entry name" value="Tannase"/>
    <property type="match status" value="1"/>
</dbReference>
<comment type="similarity">
    <text evidence="1 8">Belongs to the tannase family.</text>
</comment>
<evidence type="ECO:0000256" key="7">
    <source>
        <dbReference type="ARBA" id="ARBA00023157"/>
    </source>
</evidence>
<dbReference type="GO" id="GO:0030600">
    <property type="term" value="F:feruloyl esterase activity"/>
    <property type="evidence" value="ECO:0007669"/>
    <property type="project" value="UniProtKB-ARBA"/>
</dbReference>
<dbReference type="EC" id="3.1.1.-" evidence="8"/>
<keyword evidence="10" id="KW-1185">Reference proteome</keyword>
<gene>
    <name evidence="9" type="ORF">Tdes44962_MAKER05328</name>
</gene>
<dbReference type="InterPro" id="IPR029058">
    <property type="entry name" value="AB_hydrolase_fold"/>
</dbReference>
<reference evidence="9 10" key="2">
    <citation type="journal article" date="2021" name="Curr. Genet.">
        <title>Genetic response to nitrogen starvation in the aggressive Eucalyptus foliar pathogen Teratosphaeria destructans.</title>
        <authorList>
            <person name="Havenga M."/>
            <person name="Wingfield B.D."/>
            <person name="Wingfield M.J."/>
            <person name="Dreyer L.L."/>
            <person name="Roets F."/>
            <person name="Aylward J."/>
        </authorList>
    </citation>
    <scope>NUCLEOTIDE SEQUENCE [LARGE SCALE GENOMIC DNA]</scope>
    <source>
        <strain evidence="9">CMW44962</strain>
    </source>
</reference>
<evidence type="ECO:0000256" key="2">
    <source>
        <dbReference type="ARBA" id="ARBA00022487"/>
    </source>
</evidence>
<dbReference type="EMBL" id="RIBY02002345">
    <property type="protein sequence ID" value="KAH9818563.1"/>
    <property type="molecule type" value="Genomic_DNA"/>
</dbReference>
<evidence type="ECO:0000256" key="6">
    <source>
        <dbReference type="ARBA" id="ARBA00022837"/>
    </source>
</evidence>
<evidence type="ECO:0000256" key="3">
    <source>
        <dbReference type="ARBA" id="ARBA00022723"/>
    </source>
</evidence>
<evidence type="ECO:0000256" key="4">
    <source>
        <dbReference type="ARBA" id="ARBA00022729"/>
    </source>
</evidence>
<evidence type="ECO:0000256" key="5">
    <source>
        <dbReference type="ARBA" id="ARBA00022801"/>
    </source>
</evidence>
<organism evidence="9 10">
    <name type="scientific">Teratosphaeria destructans</name>
    <dbReference type="NCBI Taxonomy" id="418781"/>
    <lineage>
        <taxon>Eukaryota</taxon>
        <taxon>Fungi</taxon>
        <taxon>Dikarya</taxon>
        <taxon>Ascomycota</taxon>
        <taxon>Pezizomycotina</taxon>
        <taxon>Dothideomycetes</taxon>
        <taxon>Dothideomycetidae</taxon>
        <taxon>Mycosphaerellales</taxon>
        <taxon>Teratosphaeriaceae</taxon>
        <taxon>Teratosphaeria</taxon>
    </lineage>
</organism>
<evidence type="ECO:0000256" key="8">
    <source>
        <dbReference type="RuleBase" id="RU361238"/>
    </source>
</evidence>
<dbReference type="InterPro" id="IPR011118">
    <property type="entry name" value="Tannase/feruloyl_esterase"/>
</dbReference>
<dbReference type="PANTHER" id="PTHR33938:SF16">
    <property type="entry name" value="CARBOXYLIC ESTER HYDROLASE"/>
    <property type="match status" value="1"/>
</dbReference>
<reference evidence="9 10" key="1">
    <citation type="journal article" date="2018" name="IMA Fungus">
        <title>IMA Genome-F 10: Nine draft genome sequences of Claviceps purpurea s.lat., including C. arundinis, C. humidiphila, and C. cf. spartinae, pseudomolecules for the pitch canker pathogen Fusarium circinatum, draft genome of Davidsoniella eucalypti, Grosmannia galeiformis, Quambalaria eucalypti, and Teratosphaeria destructans.</title>
        <authorList>
            <person name="Wingfield B.D."/>
            <person name="Liu M."/>
            <person name="Nguyen H.D."/>
            <person name="Lane F.A."/>
            <person name="Morgan S.W."/>
            <person name="De Vos L."/>
            <person name="Wilken P.M."/>
            <person name="Duong T.A."/>
            <person name="Aylward J."/>
            <person name="Coetzee M.P."/>
            <person name="Dadej K."/>
            <person name="De Beer Z.W."/>
            <person name="Findlay W."/>
            <person name="Havenga M."/>
            <person name="Kolarik M."/>
            <person name="Menzies J.G."/>
            <person name="Naidoo K."/>
            <person name="Pochopski O."/>
            <person name="Shoukouhi P."/>
            <person name="Santana Q.C."/>
            <person name="Seifert K.A."/>
            <person name="Soal N."/>
            <person name="Steenkamp E.T."/>
            <person name="Tatham C.T."/>
            <person name="van der Nest M.A."/>
            <person name="Wingfield M.J."/>
        </authorList>
    </citation>
    <scope>NUCLEOTIDE SEQUENCE [LARGE SCALE GENOMIC DNA]</scope>
    <source>
        <strain evidence="9">CMW44962</strain>
    </source>
</reference>
<keyword evidence="4" id="KW-0732">Signal</keyword>